<evidence type="ECO:0000256" key="2">
    <source>
        <dbReference type="ARBA" id="ARBA00004162"/>
    </source>
</evidence>
<evidence type="ECO:0000256" key="3">
    <source>
        <dbReference type="ARBA" id="ARBA00008281"/>
    </source>
</evidence>
<comment type="subcellular location">
    <subcellularLocation>
        <location evidence="10">Cell inner membrane</location>
    </subcellularLocation>
    <subcellularLocation>
        <location evidence="2">Cell membrane</location>
        <topology evidence="2">Single-pass membrane protein</topology>
    </subcellularLocation>
</comment>
<proteinExistence type="inferred from homology"/>
<evidence type="ECO:0000256" key="9">
    <source>
        <dbReference type="ARBA" id="ARBA00023136"/>
    </source>
</evidence>
<evidence type="ECO:0000256" key="4">
    <source>
        <dbReference type="ARBA" id="ARBA00022475"/>
    </source>
</evidence>
<dbReference type="PANTHER" id="PTHR35091:SF2">
    <property type="entry name" value="FLAGELLAR PROTEIN FLIL"/>
    <property type="match status" value="1"/>
</dbReference>
<evidence type="ECO:0000256" key="6">
    <source>
        <dbReference type="ARBA" id="ARBA00022692"/>
    </source>
</evidence>
<evidence type="ECO:0000256" key="8">
    <source>
        <dbReference type="ARBA" id="ARBA00022989"/>
    </source>
</evidence>
<keyword evidence="8 10" id="KW-1133">Transmembrane helix</keyword>
<organism evidence="11 12">
    <name type="scientific">Methylocaldum szegediense</name>
    <dbReference type="NCBI Taxonomy" id="73780"/>
    <lineage>
        <taxon>Bacteria</taxon>
        <taxon>Pseudomonadati</taxon>
        <taxon>Pseudomonadota</taxon>
        <taxon>Gammaproteobacteria</taxon>
        <taxon>Methylococcales</taxon>
        <taxon>Methylococcaceae</taxon>
        <taxon>Methylocaldum</taxon>
    </lineage>
</organism>
<evidence type="ECO:0000256" key="10">
    <source>
        <dbReference type="RuleBase" id="RU364125"/>
    </source>
</evidence>
<accession>A0ABN8X9Z9</accession>
<dbReference type="Proteomes" id="UP001162030">
    <property type="component" value="Chromosome"/>
</dbReference>
<feature type="transmembrane region" description="Helical" evidence="10">
    <location>
        <begin position="20"/>
        <end position="42"/>
    </location>
</feature>
<reference evidence="11 12" key="1">
    <citation type="submission" date="2023-03" db="EMBL/GenBank/DDBJ databases">
        <authorList>
            <person name="Pearce D."/>
        </authorList>
    </citation>
    <scope>NUCLEOTIDE SEQUENCE [LARGE SCALE GENOMIC DNA]</scope>
    <source>
        <strain evidence="11">Msz</strain>
    </source>
</reference>
<dbReference type="PANTHER" id="PTHR35091">
    <property type="entry name" value="FLAGELLAR PROTEIN FLIL"/>
    <property type="match status" value="1"/>
</dbReference>
<keyword evidence="12" id="KW-1185">Reference proteome</keyword>
<keyword evidence="4" id="KW-1003">Cell membrane</keyword>
<evidence type="ECO:0000256" key="7">
    <source>
        <dbReference type="ARBA" id="ARBA00022779"/>
    </source>
</evidence>
<evidence type="ECO:0000256" key="1">
    <source>
        <dbReference type="ARBA" id="ARBA00002254"/>
    </source>
</evidence>
<sequence>MAQQNKLDLSEEQKKSSKSVVFIVLGTVSGTLVAVFAALYLLGIVPPQHRPVGDAEARELPMIYFTMEPAFVVNFKSNPDARLLQLGLSVASRNQAVIDTVKKHSPMIRNNVLLLLSAEEPAALRTAEGKEALRAELLKAINGVVLKQTGYKQGAEEVYFTAFIMQ</sequence>
<comment type="function">
    <text evidence="1 10">Controls the rotational direction of flagella during chemotaxis.</text>
</comment>
<name>A0ABN8X9Z9_9GAMM</name>
<dbReference type="Pfam" id="PF03748">
    <property type="entry name" value="FliL"/>
    <property type="match status" value="1"/>
</dbReference>
<dbReference type="RefSeq" id="WP_051331490.1">
    <property type="nucleotide sequence ID" value="NZ_OX458333.1"/>
</dbReference>
<dbReference type="EMBL" id="OX458333">
    <property type="protein sequence ID" value="CAI8931089.1"/>
    <property type="molecule type" value="Genomic_DNA"/>
</dbReference>
<gene>
    <name evidence="11" type="ORF">MSZNOR_4043</name>
</gene>
<keyword evidence="7 10" id="KW-0283">Flagellar rotation</keyword>
<evidence type="ECO:0000256" key="5">
    <source>
        <dbReference type="ARBA" id="ARBA00022500"/>
    </source>
</evidence>
<protein>
    <recommendedName>
        <fullName evidence="10">Flagellar protein FliL</fullName>
    </recommendedName>
</protein>
<keyword evidence="10" id="KW-0997">Cell inner membrane</keyword>
<dbReference type="InterPro" id="IPR005503">
    <property type="entry name" value="FliL"/>
</dbReference>
<evidence type="ECO:0000313" key="12">
    <source>
        <dbReference type="Proteomes" id="UP001162030"/>
    </source>
</evidence>
<keyword evidence="11" id="KW-0969">Cilium</keyword>
<keyword evidence="6 10" id="KW-0812">Transmembrane</keyword>
<keyword evidence="11" id="KW-0966">Cell projection</keyword>
<keyword evidence="9 10" id="KW-0472">Membrane</keyword>
<comment type="similarity">
    <text evidence="3 10">Belongs to the FliL family.</text>
</comment>
<keyword evidence="5 10" id="KW-0145">Chemotaxis</keyword>
<keyword evidence="11" id="KW-0282">Flagellum</keyword>
<evidence type="ECO:0000313" key="11">
    <source>
        <dbReference type="EMBL" id="CAI8931089.1"/>
    </source>
</evidence>